<feature type="region of interest" description="Disordered" evidence="2">
    <location>
        <begin position="572"/>
        <end position="635"/>
    </location>
</feature>
<feature type="transmembrane region" description="Helical" evidence="3">
    <location>
        <begin position="645"/>
        <end position="664"/>
    </location>
</feature>
<evidence type="ECO:0000313" key="7">
    <source>
        <dbReference type="Proteomes" id="UP000831963"/>
    </source>
</evidence>
<dbReference type="InterPro" id="IPR000408">
    <property type="entry name" value="Reg_chr_condens"/>
</dbReference>
<dbReference type="InterPro" id="IPR051210">
    <property type="entry name" value="Ub_ligase/GEF_domain"/>
</dbReference>
<evidence type="ECO:0000313" key="6">
    <source>
        <dbReference type="EMBL" id="UPL14216.1"/>
    </source>
</evidence>
<dbReference type="Gene3D" id="2.130.10.30">
    <property type="entry name" value="Regulator of chromosome condensation 1/beta-lactamase-inhibitor protein II"/>
    <property type="match status" value="2"/>
</dbReference>
<dbReference type="Pfam" id="PF25390">
    <property type="entry name" value="WD40_RLD"/>
    <property type="match status" value="1"/>
</dbReference>
<name>A0ABY4IQW5_9MICO</name>
<feature type="domain" description="Ig-like" evidence="5">
    <location>
        <begin position="486"/>
        <end position="569"/>
    </location>
</feature>
<keyword evidence="7" id="KW-1185">Reference proteome</keyword>
<keyword evidence="3" id="KW-0812">Transmembrane</keyword>
<evidence type="ECO:0000256" key="3">
    <source>
        <dbReference type="SAM" id="Phobius"/>
    </source>
</evidence>
<dbReference type="SUPFAM" id="SSF50985">
    <property type="entry name" value="RCC1/BLIP-II"/>
    <property type="match status" value="1"/>
</dbReference>
<accession>A0ABY4IQW5</accession>
<evidence type="ECO:0000256" key="1">
    <source>
        <dbReference type="ARBA" id="ARBA00022737"/>
    </source>
</evidence>
<evidence type="ECO:0000259" key="5">
    <source>
        <dbReference type="PROSITE" id="PS50835"/>
    </source>
</evidence>
<dbReference type="PROSITE" id="PS51318">
    <property type="entry name" value="TAT"/>
    <property type="match status" value="1"/>
</dbReference>
<evidence type="ECO:0000256" key="2">
    <source>
        <dbReference type="SAM" id="MobiDB-lite"/>
    </source>
</evidence>
<dbReference type="Proteomes" id="UP000831963">
    <property type="component" value="Chromosome"/>
</dbReference>
<dbReference type="Pfam" id="PF00415">
    <property type="entry name" value="RCC1"/>
    <property type="match status" value="2"/>
</dbReference>
<dbReference type="InterPro" id="IPR009091">
    <property type="entry name" value="RCC1/BLIP-II"/>
</dbReference>
<dbReference type="InterPro" id="IPR006311">
    <property type="entry name" value="TAT_signal"/>
</dbReference>
<gene>
    <name evidence="6" type="ORF">KV396_06900</name>
</gene>
<dbReference type="PROSITE" id="PS00626">
    <property type="entry name" value="RCC1_2"/>
    <property type="match status" value="1"/>
</dbReference>
<dbReference type="PANTHER" id="PTHR22870">
    <property type="entry name" value="REGULATOR OF CHROMOSOME CONDENSATION"/>
    <property type="match status" value="1"/>
</dbReference>
<sequence length="670" mass="66493">MGEYTKDARSTRRRPTRGLGIATVLGAAAVVALSPLAASAAPMPDAGPTIGGATVSDTVIGVRFTDVSADLGPSYALGDDGNAYAWGLNSLGQLGDGTTTNRPTPVRVAAPAGVTFTEVAGGEGFAIALDPSGQAYSWGQGFYGQLGDGDIQSRIAPVAVQMPAGITFTDVDAGSYHSLAVGSDGLLYGWGYNGQGRVGDGTTTQRTAPVQLPTPAGVTFTTVDAGSTYSLALASDGSIYAWGMNYGGTLGDGTQNDRATPALVQTPAGVTFTQISAGNSHALALASTGEVYAWGSNLGGPIGNGDTSGDPVLTPAISAIPAGVTIAQISAGSSYSLALDGSGQLYSWGANGNGTLGTGTTTGRYVPGLAQLPAGVTFTSIDAGSQHALATGSDGKTYSWGINSIGMLGDGTNQNRRAPGLVRTEVTVTGVTFDGIPGTDLVQSDGAWSVTTPAYCGPSDVAVSYTQFGVAASVVFDDGYVFGSAPTITESPTPSVVVAGQSATLTAAADGDDAPTVQWQQALTAGGPFEDIVGETSTSISVNPTDTTYYRAVFTNCLGQAITEQATVSLRASTGDPGTENPGTENPGTDDPGTENPGTENPGTDEPGTENPAGGGSSAPGEGSSSNGSASADATLALTGGGAPWAPIAIGGGLLLVGAAGLLLRGRRLV</sequence>
<dbReference type="InterPro" id="IPR013783">
    <property type="entry name" value="Ig-like_fold"/>
</dbReference>
<dbReference type="InterPro" id="IPR058923">
    <property type="entry name" value="RCC1-like_dom"/>
</dbReference>
<keyword evidence="4" id="KW-0732">Signal</keyword>
<dbReference type="SUPFAM" id="SSF48726">
    <property type="entry name" value="Immunoglobulin"/>
    <property type="match status" value="1"/>
</dbReference>
<keyword evidence="1" id="KW-0677">Repeat</keyword>
<feature type="chain" id="PRO_5046368088" description="Ig-like domain-containing protein" evidence="4">
    <location>
        <begin position="41"/>
        <end position="670"/>
    </location>
</feature>
<dbReference type="RefSeq" id="WP_247957312.1">
    <property type="nucleotide sequence ID" value="NZ_CP078077.1"/>
</dbReference>
<reference evidence="6 7" key="1">
    <citation type="submission" date="2021-06" db="EMBL/GenBank/DDBJ databases">
        <title>Genome-based taxonomic framework of Microbacterium strains isolated from marine environment, the description of four new species and reclassification of four preexisting species.</title>
        <authorList>
            <person name="Lee S.D."/>
            <person name="Kim S.-M."/>
            <person name="Byeon Y.-S."/>
            <person name="Yang H.L."/>
            <person name="Kim I.S."/>
        </authorList>
    </citation>
    <scope>NUCLEOTIDE SEQUENCE [LARGE SCALE GENOMIC DNA]</scope>
    <source>
        <strain evidence="6 7">SSW1-36</strain>
    </source>
</reference>
<proteinExistence type="predicted"/>
<dbReference type="PRINTS" id="PR00633">
    <property type="entry name" value="RCCNDNSATION"/>
</dbReference>
<dbReference type="InterPro" id="IPR036179">
    <property type="entry name" value="Ig-like_dom_sf"/>
</dbReference>
<keyword evidence="3" id="KW-0472">Membrane</keyword>
<feature type="signal peptide" evidence="4">
    <location>
        <begin position="1"/>
        <end position="40"/>
    </location>
</feature>
<dbReference type="PANTHER" id="PTHR22870:SF408">
    <property type="entry name" value="OS09G0560450 PROTEIN"/>
    <property type="match status" value="1"/>
</dbReference>
<dbReference type="InterPro" id="IPR007110">
    <property type="entry name" value="Ig-like_dom"/>
</dbReference>
<dbReference type="EMBL" id="CP078077">
    <property type="protein sequence ID" value="UPL14216.1"/>
    <property type="molecule type" value="Genomic_DNA"/>
</dbReference>
<evidence type="ECO:0000256" key="4">
    <source>
        <dbReference type="SAM" id="SignalP"/>
    </source>
</evidence>
<dbReference type="PROSITE" id="PS50012">
    <property type="entry name" value="RCC1_3"/>
    <property type="match status" value="7"/>
</dbReference>
<organism evidence="6 7">
    <name type="scientific">Microbacterium galbinum</name>
    <dbReference type="NCBI Taxonomy" id="2851646"/>
    <lineage>
        <taxon>Bacteria</taxon>
        <taxon>Bacillati</taxon>
        <taxon>Actinomycetota</taxon>
        <taxon>Actinomycetes</taxon>
        <taxon>Micrococcales</taxon>
        <taxon>Microbacteriaceae</taxon>
        <taxon>Microbacterium</taxon>
    </lineage>
</organism>
<protein>
    <recommendedName>
        <fullName evidence="5">Ig-like domain-containing protein</fullName>
    </recommendedName>
</protein>
<dbReference type="Gene3D" id="2.60.40.10">
    <property type="entry name" value="Immunoglobulins"/>
    <property type="match status" value="1"/>
</dbReference>
<feature type="compositionally biased region" description="Low complexity" evidence="2">
    <location>
        <begin position="619"/>
        <end position="635"/>
    </location>
</feature>
<keyword evidence="3" id="KW-1133">Transmembrane helix</keyword>
<dbReference type="PROSITE" id="PS50835">
    <property type="entry name" value="IG_LIKE"/>
    <property type="match status" value="1"/>
</dbReference>